<sequence>MSNIKTITAITRSIDPETAAQELRQQLSDPHIAFVLFYCSSVYSLERLANNMASAFVDVDLVGCTTAGEITPNGYEQHSIIAIGFSASHFAISAQIVESMENFTLIDAQETINRLTENCYVKNLAAIKNNSFLLTLLDGLSADEEQFLVTLNSASGGIPHFGGSAGDDIHLATTHVFYQGSFYQNAAIVLMVNTTCAFEVFSCNHIKFPTSKVVVTDANADSRTVFELNAEPAALEYARLLNVTVEELSPELFALYPLAVKVGGQYYIRSIQKVNEEDLSLTFYCAVDVGIVLSTVVMDDIFTSLTSELTRMTSQYGEPELVLTCDCFLRRLEIEQREQLEQAKLLQQRYNIRGFNTYGEHIDGTHLNQTFTGVFIAGGNE</sequence>
<evidence type="ECO:0008006" key="5">
    <source>
        <dbReference type="Google" id="ProtNLM"/>
    </source>
</evidence>
<protein>
    <recommendedName>
        <fullName evidence="5">GfdT protein</fullName>
    </recommendedName>
</protein>
<dbReference type="SMART" id="SM01204">
    <property type="entry name" value="FIST_C"/>
    <property type="match status" value="1"/>
</dbReference>
<keyword evidence="4" id="KW-1185">Reference proteome</keyword>
<dbReference type="PANTHER" id="PTHR40252">
    <property type="entry name" value="BLR0328 PROTEIN"/>
    <property type="match status" value="1"/>
</dbReference>
<evidence type="ECO:0000259" key="1">
    <source>
        <dbReference type="SMART" id="SM00897"/>
    </source>
</evidence>
<dbReference type="InterPro" id="IPR013702">
    <property type="entry name" value="FIST_domain_N"/>
</dbReference>
<dbReference type="Pfam" id="PF08495">
    <property type="entry name" value="FIST"/>
    <property type="match status" value="1"/>
</dbReference>
<dbReference type="InterPro" id="IPR019494">
    <property type="entry name" value="FIST_C"/>
</dbReference>
<dbReference type="NCBIfam" id="NF041558">
    <property type="entry name" value="NosP"/>
    <property type="match status" value="1"/>
</dbReference>
<dbReference type="PANTHER" id="PTHR40252:SF2">
    <property type="entry name" value="BLR0328 PROTEIN"/>
    <property type="match status" value="1"/>
</dbReference>
<evidence type="ECO:0000313" key="4">
    <source>
        <dbReference type="Proteomes" id="UP000464524"/>
    </source>
</evidence>
<gene>
    <name evidence="3" type="ORF">FX988_00139</name>
</gene>
<dbReference type="Pfam" id="PF10442">
    <property type="entry name" value="FIST_C"/>
    <property type="match status" value="1"/>
</dbReference>
<dbReference type="Proteomes" id="UP000464524">
    <property type="component" value="Chromosome"/>
</dbReference>
<dbReference type="OrthoDB" id="9807948at2"/>
<feature type="domain" description="FIST C-domain" evidence="2">
    <location>
        <begin position="233"/>
        <end position="364"/>
    </location>
</feature>
<accession>A0A857JG33</accession>
<evidence type="ECO:0000259" key="2">
    <source>
        <dbReference type="SMART" id="SM01204"/>
    </source>
</evidence>
<organism evidence="3 4">
    <name type="scientific">Paraglaciecola mesophila</name>
    <dbReference type="NCBI Taxonomy" id="197222"/>
    <lineage>
        <taxon>Bacteria</taxon>
        <taxon>Pseudomonadati</taxon>
        <taxon>Pseudomonadota</taxon>
        <taxon>Gammaproteobacteria</taxon>
        <taxon>Alteromonadales</taxon>
        <taxon>Alteromonadaceae</taxon>
        <taxon>Paraglaciecola</taxon>
    </lineage>
</organism>
<feature type="domain" description="FIST" evidence="1">
    <location>
        <begin position="31"/>
        <end position="232"/>
    </location>
</feature>
<evidence type="ECO:0000313" key="3">
    <source>
        <dbReference type="EMBL" id="QHJ09931.1"/>
    </source>
</evidence>
<reference evidence="3 4" key="1">
    <citation type="submission" date="2019-12" db="EMBL/GenBank/DDBJ databases">
        <title>Genome sequencing and assembly of endphytes of Porphyra tenera.</title>
        <authorList>
            <person name="Park J.M."/>
            <person name="Shin R."/>
            <person name="Jo S.H."/>
        </authorList>
    </citation>
    <scope>NUCLEOTIDE SEQUENCE [LARGE SCALE GENOMIC DNA]</scope>
    <source>
        <strain evidence="3 4">GPM4</strain>
    </source>
</reference>
<dbReference type="EMBL" id="CP047656">
    <property type="protein sequence ID" value="QHJ09931.1"/>
    <property type="molecule type" value="Genomic_DNA"/>
</dbReference>
<proteinExistence type="predicted"/>
<dbReference type="RefSeq" id="WP_160177872.1">
    <property type="nucleotide sequence ID" value="NZ_CP047656.1"/>
</dbReference>
<dbReference type="AlphaFoldDB" id="A0A857JG33"/>
<dbReference type="KEGG" id="pmes:FX988_00139"/>
<dbReference type="SMART" id="SM00897">
    <property type="entry name" value="FIST"/>
    <property type="match status" value="1"/>
</dbReference>
<name>A0A857JG33_9ALTE</name>